<dbReference type="AlphaFoldDB" id="A0A423PSX7"/>
<keyword evidence="1" id="KW-0175">Coiled coil</keyword>
<keyword evidence="4" id="KW-1185">Reference proteome</keyword>
<dbReference type="Gene3D" id="1.10.287.540">
    <property type="entry name" value="Helix hairpin bin"/>
    <property type="match status" value="1"/>
</dbReference>
<dbReference type="Pfam" id="PF04350">
    <property type="entry name" value="PilO"/>
    <property type="match status" value="1"/>
</dbReference>
<dbReference type="Proteomes" id="UP000283993">
    <property type="component" value="Unassembled WGS sequence"/>
</dbReference>
<comment type="caution">
    <text evidence="3">The sequence shown here is derived from an EMBL/GenBank/DDBJ whole genome shotgun (WGS) entry which is preliminary data.</text>
</comment>
<reference evidence="3 4" key="1">
    <citation type="submission" date="2013-10" db="EMBL/GenBank/DDBJ databases">
        <title>Salinisphaera orenii MK-B5 Genome Sequencing.</title>
        <authorList>
            <person name="Lai Q."/>
            <person name="Li C."/>
            <person name="Shao Z."/>
        </authorList>
    </citation>
    <scope>NUCLEOTIDE SEQUENCE [LARGE SCALE GENOMIC DNA]</scope>
    <source>
        <strain evidence="3 4">MK-B5</strain>
    </source>
</reference>
<gene>
    <name evidence="3" type="ORF">SAOR_05350</name>
</gene>
<evidence type="ECO:0000256" key="1">
    <source>
        <dbReference type="SAM" id="Coils"/>
    </source>
</evidence>
<sequence length="213" mass="24156">MKSLNEYFEELRGLDQHNIGSWPLYAYVLAIAAVSLTIMGIGTWYFVLPKQDTLAQARAQESKLKQRFEIKQRQVANLDAYRDQLETMEAQFGELLQQLPSRTEVPSLLNDISKTRIASGLEEELFKPRPEEMRDFYAILPNDLIVTGDYHELGRFVSGVAALSRIVTIGDVEIEPLRDKDGRTGELRMSMTANTYRYLEEDGATTESSGDTP</sequence>
<dbReference type="Gene3D" id="3.30.70.60">
    <property type="match status" value="1"/>
</dbReference>
<dbReference type="RefSeq" id="WP_123630536.1">
    <property type="nucleotide sequence ID" value="NZ_AYKH01000008.1"/>
</dbReference>
<evidence type="ECO:0000256" key="2">
    <source>
        <dbReference type="SAM" id="Phobius"/>
    </source>
</evidence>
<feature type="transmembrane region" description="Helical" evidence="2">
    <location>
        <begin position="24"/>
        <end position="48"/>
    </location>
</feature>
<dbReference type="GO" id="GO:0043107">
    <property type="term" value="P:type IV pilus-dependent motility"/>
    <property type="evidence" value="ECO:0007669"/>
    <property type="project" value="InterPro"/>
</dbReference>
<keyword evidence="2" id="KW-1133">Transmembrane helix</keyword>
<dbReference type="PANTHER" id="PTHR39555">
    <property type="entry name" value="FIMBRIAL ASSEMBLY PROTEIN PILO-LIKE PROTEIN-RELATED"/>
    <property type="match status" value="1"/>
</dbReference>
<dbReference type="GO" id="GO:0043683">
    <property type="term" value="P:type IV pilus assembly"/>
    <property type="evidence" value="ECO:0007669"/>
    <property type="project" value="InterPro"/>
</dbReference>
<proteinExistence type="predicted"/>
<feature type="coiled-coil region" evidence="1">
    <location>
        <begin position="54"/>
        <end position="98"/>
    </location>
</feature>
<protein>
    <submittedName>
        <fullName evidence="3">Pilus assembly protein PilP</fullName>
    </submittedName>
</protein>
<name>A0A423PSX7_9GAMM</name>
<evidence type="ECO:0000313" key="4">
    <source>
        <dbReference type="Proteomes" id="UP000283993"/>
    </source>
</evidence>
<organism evidence="3 4">
    <name type="scientific">Salinisphaera orenii MK-B5</name>
    <dbReference type="NCBI Taxonomy" id="856730"/>
    <lineage>
        <taxon>Bacteria</taxon>
        <taxon>Pseudomonadati</taxon>
        <taxon>Pseudomonadota</taxon>
        <taxon>Gammaproteobacteria</taxon>
        <taxon>Salinisphaerales</taxon>
        <taxon>Salinisphaeraceae</taxon>
        <taxon>Salinisphaera</taxon>
    </lineage>
</organism>
<dbReference type="InterPro" id="IPR014717">
    <property type="entry name" value="Transl_elong_EF1B/ribsomal_bS6"/>
</dbReference>
<evidence type="ECO:0000313" key="3">
    <source>
        <dbReference type="EMBL" id="ROO28684.1"/>
    </source>
</evidence>
<dbReference type="EMBL" id="AYKH01000008">
    <property type="protein sequence ID" value="ROO28684.1"/>
    <property type="molecule type" value="Genomic_DNA"/>
</dbReference>
<keyword evidence="2" id="KW-0472">Membrane</keyword>
<accession>A0A423PSX7</accession>
<keyword evidence="2" id="KW-0812">Transmembrane</keyword>
<dbReference type="InterPro" id="IPR007445">
    <property type="entry name" value="PilO"/>
</dbReference>
<dbReference type="PIRSF" id="PIRSF016482">
    <property type="entry name" value="PilO"/>
    <property type="match status" value="1"/>
</dbReference>
<dbReference type="PANTHER" id="PTHR39555:SF1">
    <property type="entry name" value="TYPE IV PILUS INNER MEMBRANE COMPONENT PILO"/>
    <property type="match status" value="1"/>
</dbReference>